<protein>
    <submittedName>
        <fullName evidence="2">Uncharacterized protein</fullName>
    </submittedName>
</protein>
<reference evidence="2" key="1">
    <citation type="submission" date="2014-09" db="EMBL/GenBank/DDBJ databases">
        <authorList>
            <person name="Magalhaes I.L.F."/>
            <person name="Oliveira U."/>
            <person name="Santos F.R."/>
            <person name="Vidigal T.H.D.A."/>
            <person name="Brescovit A.D."/>
            <person name="Santos A.J."/>
        </authorList>
    </citation>
    <scope>NUCLEOTIDE SEQUENCE</scope>
    <source>
        <tissue evidence="2">Shoot tissue taken approximately 20 cm above the soil surface</tissue>
    </source>
</reference>
<feature type="region of interest" description="Disordered" evidence="1">
    <location>
        <begin position="1"/>
        <end position="37"/>
    </location>
</feature>
<evidence type="ECO:0000256" key="1">
    <source>
        <dbReference type="SAM" id="MobiDB-lite"/>
    </source>
</evidence>
<reference evidence="2" key="2">
    <citation type="journal article" date="2015" name="Data Brief">
        <title>Shoot transcriptome of the giant reed, Arundo donax.</title>
        <authorList>
            <person name="Barrero R.A."/>
            <person name="Guerrero F.D."/>
            <person name="Moolhuijzen P."/>
            <person name="Goolsby J.A."/>
            <person name="Tidwell J."/>
            <person name="Bellgard S.E."/>
            <person name="Bellgard M.I."/>
        </authorList>
    </citation>
    <scope>NUCLEOTIDE SEQUENCE</scope>
    <source>
        <tissue evidence="2">Shoot tissue taken approximately 20 cm above the soil surface</tissue>
    </source>
</reference>
<name>A0A0A8Z9U1_ARUDO</name>
<dbReference type="EMBL" id="GBRH01262319">
    <property type="protein sequence ID" value="JAD35576.1"/>
    <property type="molecule type" value="Transcribed_RNA"/>
</dbReference>
<proteinExistence type="predicted"/>
<organism evidence="2">
    <name type="scientific">Arundo donax</name>
    <name type="common">Giant reed</name>
    <name type="synonym">Donax arundinaceus</name>
    <dbReference type="NCBI Taxonomy" id="35708"/>
    <lineage>
        <taxon>Eukaryota</taxon>
        <taxon>Viridiplantae</taxon>
        <taxon>Streptophyta</taxon>
        <taxon>Embryophyta</taxon>
        <taxon>Tracheophyta</taxon>
        <taxon>Spermatophyta</taxon>
        <taxon>Magnoliopsida</taxon>
        <taxon>Liliopsida</taxon>
        <taxon>Poales</taxon>
        <taxon>Poaceae</taxon>
        <taxon>PACMAD clade</taxon>
        <taxon>Arundinoideae</taxon>
        <taxon>Arundineae</taxon>
        <taxon>Arundo</taxon>
    </lineage>
</organism>
<feature type="compositionally biased region" description="Basic and acidic residues" evidence="1">
    <location>
        <begin position="1"/>
        <end position="23"/>
    </location>
</feature>
<evidence type="ECO:0000313" key="2">
    <source>
        <dbReference type="EMBL" id="JAD35576.1"/>
    </source>
</evidence>
<accession>A0A0A8Z9U1</accession>
<dbReference type="AlphaFoldDB" id="A0A0A8Z9U1"/>
<sequence>MPIPRRVDPAARDVKDSETTDRRRSSRRSRSANSLAD</sequence>